<comment type="caution">
    <text evidence="3">The sequence shown here is derived from an EMBL/GenBank/DDBJ whole genome shotgun (WGS) entry which is preliminary data.</text>
</comment>
<dbReference type="PATRIC" id="fig|1618023.3.peg.2543"/>
<comment type="similarity">
    <text evidence="2">Belongs to the TacA antitoxin family.</text>
</comment>
<dbReference type="SUPFAM" id="SSF47598">
    <property type="entry name" value="Ribbon-helix-helix"/>
    <property type="match status" value="1"/>
</dbReference>
<dbReference type="AlphaFoldDB" id="A0A0D8ZRN9"/>
<gene>
    <name evidence="3" type="ORF">UH38_21220</name>
</gene>
<sequence>MVDSVKKETRITARVTPRVQATLQEAAELSGATINQFIVQAALKEAHRVLEAERIITLSARDAETVFNLIENPPAPNELLKAAALKHKQYFSESNSTTR</sequence>
<dbReference type="Gene3D" id="1.20.890.30">
    <property type="entry name" value="VCA0319-like"/>
    <property type="match status" value="1"/>
</dbReference>
<dbReference type="Gene3D" id="1.10.1220.10">
    <property type="entry name" value="Met repressor-like"/>
    <property type="match status" value="1"/>
</dbReference>
<dbReference type="PANTHER" id="PTHR35401">
    <property type="entry name" value="COPG FAMILY HELIX-TURN-HELIX PROTEIN-RELATED-RELATED"/>
    <property type="match status" value="1"/>
</dbReference>
<evidence type="ECO:0000256" key="2">
    <source>
        <dbReference type="ARBA" id="ARBA00049988"/>
    </source>
</evidence>
<evidence type="ECO:0000313" key="3">
    <source>
        <dbReference type="EMBL" id="KJH69861.1"/>
    </source>
</evidence>
<accession>A0A0D8ZRN9</accession>
<evidence type="ECO:0000256" key="1">
    <source>
        <dbReference type="ARBA" id="ARBA00022649"/>
    </source>
</evidence>
<dbReference type="STRING" id="1618023.UH38_21220"/>
<protein>
    <recommendedName>
        <fullName evidence="5">DUF1778 domain-containing protein</fullName>
    </recommendedName>
</protein>
<dbReference type="Pfam" id="PF08681">
    <property type="entry name" value="TacA1"/>
    <property type="match status" value="1"/>
</dbReference>
<dbReference type="Proteomes" id="UP000032452">
    <property type="component" value="Unassembled WGS sequence"/>
</dbReference>
<evidence type="ECO:0008006" key="5">
    <source>
        <dbReference type="Google" id="ProtNLM"/>
    </source>
</evidence>
<dbReference type="EMBL" id="JYON01000032">
    <property type="protein sequence ID" value="KJH69861.1"/>
    <property type="molecule type" value="Genomic_DNA"/>
</dbReference>
<dbReference type="RefSeq" id="WP_045056698.1">
    <property type="nucleotide sequence ID" value="NZ_CAWMDP010000029.1"/>
</dbReference>
<organism evidence="3 4">
    <name type="scientific">Aliterella atlantica CENA595</name>
    <dbReference type="NCBI Taxonomy" id="1618023"/>
    <lineage>
        <taxon>Bacteria</taxon>
        <taxon>Bacillati</taxon>
        <taxon>Cyanobacteriota</taxon>
        <taxon>Cyanophyceae</taxon>
        <taxon>Chroococcidiopsidales</taxon>
        <taxon>Aliterellaceae</taxon>
        <taxon>Aliterella</taxon>
    </lineage>
</organism>
<keyword evidence="4" id="KW-1185">Reference proteome</keyword>
<dbReference type="NCBIfam" id="NF041551">
    <property type="entry name" value="YlcI_YnfO_N"/>
    <property type="match status" value="1"/>
</dbReference>
<proteinExistence type="inferred from homology"/>
<dbReference type="GO" id="GO:0006355">
    <property type="term" value="P:regulation of DNA-templated transcription"/>
    <property type="evidence" value="ECO:0007669"/>
    <property type="project" value="InterPro"/>
</dbReference>
<reference evidence="3 4" key="1">
    <citation type="submission" date="2015-02" db="EMBL/GenBank/DDBJ databases">
        <title>Draft genome of a novel marine cyanobacterium (Chroococcales) isolated from South Atlantic Ocean.</title>
        <authorList>
            <person name="Rigonato J."/>
            <person name="Alvarenga D.O."/>
            <person name="Branco L.H."/>
            <person name="Varani A.M."/>
            <person name="Brandini F.P."/>
            <person name="Fiore M.F."/>
        </authorList>
    </citation>
    <scope>NUCLEOTIDE SEQUENCE [LARGE SCALE GENOMIC DNA]</scope>
    <source>
        <strain evidence="3 4">CENA595</strain>
    </source>
</reference>
<name>A0A0D8ZRN9_9CYAN</name>
<keyword evidence="1" id="KW-1277">Toxin-antitoxin system</keyword>
<dbReference type="OrthoDB" id="5297731at2"/>
<dbReference type="PANTHER" id="PTHR35401:SF2">
    <property type="entry name" value="ABC-TYPE TRANSPORT SYSTEM"/>
    <property type="match status" value="1"/>
</dbReference>
<dbReference type="InterPro" id="IPR013321">
    <property type="entry name" value="Arc_rbn_hlx_hlx"/>
</dbReference>
<dbReference type="InterPro" id="IPR010985">
    <property type="entry name" value="Ribbon_hlx_hlx"/>
</dbReference>
<evidence type="ECO:0000313" key="4">
    <source>
        <dbReference type="Proteomes" id="UP000032452"/>
    </source>
</evidence>
<dbReference type="InterPro" id="IPR014795">
    <property type="entry name" value="TacA_1-like"/>
</dbReference>